<proteinExistence type="predicted"/>
<accession>A0A5M8NXY1</accession>
<gene>
    <name evidence="4" type="ORF">EZS26_003056</name>
</gene>
<name>A0A5M8NXY1_9BACT</name>
<feature type="domain" description="FecR protein" evidence="2">
    <location>
        <begin position="119"/>
        <end position="212"/>
    </location>
</feature>
<reference evidence="4 5" key="1">
    <citation type="submission" date="2019-03" db="EMBL/GenBank/DDBJ databases">
        <title>Single cell metagenomics reveals metabolic interactions within the superorganism composed of flagellate Streblomastix strix and complex community of Bacteroidetes bacteria on its surface.</title>
        <authorList>
            <person name="Treitli S.C."/>
            <person name="Kolisko M."/>
            <person name="Husnik F."/>
            <person name="Keeling P."/>
            <person name="Hampl V."/>
        </authorList>
    </citation>
    <scope>NUCLEOTIDE SEQUENCE [LARGE SCALE GENOMIC DNA]</scope>
    <source>
        <strain evidence="4">St1</strain>
    </source>
</reference>
<keyword evidence="1" id="KW-0472">Membrane</keyword>
<dbReference type="EMBL" id="SNRX01000048">
    <property type="protein sequence ID" value="KAA6300784.1"/>
    <property type="molecule type" value="Genomic_DNA"/>
</dbReference>
<dbReference type="PANTHER" id="PTHR30273:SF2">
    <property type="entry name" value="PROTEIN FECR"/>
    <property type="match status" value="1"/>
</dbReference>
<dbReference type="GO" id="GO:0016989">
    <property type="term" value="F:sigma factor antagonist activity"/>
    <property type="evidence" value="ECO:0007669"/>
    <property type="project" value="TreeGrafter"/>
</dbReference>
<feature type="domain" description="Protein FecR C-terminal" evidence="3">
    <location>
        <begin position="254"/>
        <end position="321"/>
    </location>
</feature>
<evidence type="ECO:0000259" key="3">
    <source>
        <dbReference type="Pfam" id="PF16344"/>
    </source>
</evidence>
<evidence type="ECO:0000313" key="5">
    <source>
        <dbReference type="Proteomes" id="UP000324575"/>
    </source>
</evidence>
<feature type="transmembrane region" description="Helical" evidence="1">
    <location>
        <begin position="85"/>
        <end position="105"/>
    </location>
</feature>
<evidence type="ECO:0008006" key="6">
    <source>
        <dbReference type="Google" id="ProtNLM"/>
    </source>
</evidence>
<dbReference type="PIRSF" id="PIRSF018266">
    <property type="entry name" value="FecR"/>
    <property type="match status" value="1"/>
</dbReference>
<dbReference type="Proteomes" id="UP000324575">
    <property type="component" value="Unassembled WGS sequence"/>
</dbReference>
<dbReference type="Pfam" id="PF04773">
    <property type="entry name" value="FecR"/>
    <property type="match status" value="1"/>
</dbReference>
<keyword evidence="1" id="KW-1133">Transmembrane helix</keyword>
<dbReference type="InterPro" id="IPR032508">
    <property type="entry name" value="FecR_C"/>
</dbReference>
<protein>
    <recommendedName>
        <fullName evidence="6">FecR family protein</fullName>
    </recommendedName>
</protein>
<comment type="caution">
    <text evidence="4">The sequence shown here is derived from an EMBL/GenBank/DDBJ whole genome shotgun (WGS) entry which is preliminary data.</text>
</comment>
<dbReference type="PANTHER" id="PTHR30273">
    <property type="entry name" value="PERIPLASMIC SIGNAL SENSOR AND SIGMA FACTOR ACTIVATOR FECR-RELATED"/>
    <property type="match status" value="1"/>
</dbReference>
<evidence type="ECO:0000313" key="4">
    <source>
        <dbReference type="EMBL" id="KAA6300784.1"/>
    </source>
</evidence>
<evidence type="ECO:0000256" key="1">
    <source>
        <dbReference type="SAM" id="Phobius"/>
    </source>
</evidence>
<dbReference type="AlphaFoldDB" id="A0A5M8NXY1"/>
<sequence>MNKEHYLKIVERYLANHATEEDIQELSYFIKNNPQLNHWFERQIRESSSEISEDLKRQMFNKIRGGIGKPEKHTLSIQFVMKKTLRIAASIFLPIALVYGTYLFVKINMNETEEPLLVVAEKGEKANVVLPDGSKVCLNSGSTLTYYNTYNRNDRFLKLDGEAYFEVAPNPKKTFTVQCIDMKIEVVGTTFGIKAYDEDFIISTVLEKGKVKITTPDKIQIMHPNDRVVYSKSDKKSSSEIVKPDDFTDWRKNRLRFENETLLTIAKTIARIHNVDYIFEDETIKNLRFTGSVDNTNVASVLHAITLTAPIGYTVKNSLIIFHKDNRKNIYFRDC</sequence>
<dbReference type="InterPro" id="IPR006860">
    <property type="entry name" value="FecR"/>
</dbReference>
<evidence type="ECO:0000259" key="2">
    <source>
        <dbReference type="Pfam" id="PF04773"/>
    </source>
</evidence>
<dbReference type="Gene3D" id="3.55.50.30">
    <property type="match status" value="1"/>
</dbReference>
<dbReference type="Pfam" id="PF16344">
    <property type="entry name" value="FecR_C"/>
    <property type="match status" value="1"/>
</dbReference>
<keyword evidence="1" id="KW-0812">Transmembrane</keyword>
<dbReference type="InterPro" id="IPR012373">
    <property type="entry name" value="Ferrdict_sens_TM"/>
</dbReference>
<organism evidence="4 5">
    <name type="scientific">Candidatus Ordinivivax streblomastigis</name>
    <dbReference type="NCBI Taxonomy" id="2540710"/>
    <lineage>
        <taxon>Bacteria</taxon>
        <taxon>Pseudomonadati</taxon>
        <taxon>Bacteroidota</taxon>
        <taxon>Bacteroidia</taxon>
        <taxon>Bacteroidales</taxon>
        <taxon>Candidatus Ordinivivax</taxon>
    </lineage>
</organism>
<dbReference type="Gene3D" id="2.60.120.1440">
    <property type="match status" value="1"/>
</dbReference>